<feature type="transmembrane region" description="Helical" evidence="7">
    <location>
        <begin position="28"/>
        <end position="46"/>
    </location>
</feature>
<evidence type="ECO:0000256" key="4">
    <source>
        <dbReference type="ARBA" id="ARBA00022692"/>
    </source>
</evidence>
<reference evidence="8 9" key="1">
    <citation type="submission" date="2019-03" db="EMBL/GenBank/DDBJ databases">
        <title>Genome sequence of Thiobacillaceae bacterium LSR1, a sulfur-oxidizing bacterium isolated from freshwater sediment.</title>
        <authorList>
            <person name="Li S."/>
        </authorList>
    </citation>
    <scope>NUCLEOTIDE SEQUENCE [LARGE SCALE GENOMIC DNA]</scope>
    <source>
        <strain evidence="8 9">LSR1</strain>
    </source>
</reference>
<dbReference type="AlphaFoldDB" id="A0A4R1BHE6"/>
<dbReference type="OrthoDB" id="9765987at2"/>
<feature type="transmembrane region" description="Helical" evidence="7">
    <location>
        <begin position="172"/>
        <end position="192"/>
    </location>
</feature>
<feature type="transmembrane region" description="Helical" evidence="7">
    <location>
        <begin position="66"/>
        <end position="88"/>
    </location>
</feature>
<dbReference type="Gene3D" id="1.20.1630.10">
    <property type="entry name" value="Formate dehydrogenase/DMSO reductase domain"/>
    <property type="match status" value="1"/>
</dbReference>
<dbReference type="InterPro" id="IPR052049">
    <property type="entry name" value="Electron_transfer_protein"/>
</dbReference>
<proteinExistence type="inferred from homology"/>
<evidence type="ECO:0000256" key="1">
    <source>
        <dbReference type="ARBA" id="ARBA00004651"/>
    </source>
</evidence>
<evidence type="ECO:0000256" key="6">
    <source>
        <dbReference type="ARBA" id="ARBA00023136"/>
    </source>
</evidence>
<evidence type="ECO:0000313" key="8">
    <source>
        <dbReference type="EMBL" id="TCJ16604.1"/>
    </source>
</evidence>
<name>A0A4R1BHE6_9PROT</name>
<gene>
    <name evidence="8" type="ORF">EZJ19_04770</name>
</gene>
<evidence type="ECO:0000313" key="9">
    <source>
        <dbReference type="Proteomes" id="UP000295443"/>
    </source>
</evidence>
<accession>A0A4R1BHE6</accession>
<evidence type="ECO:0000256" key="2">
    <source>
        <dbReference type="ARBA" id="ARBA00008929"/>
    </source>
</evidence>
<dbReference type="RefSeq" id="WP_131445150.1">
    <property type="nucleotide sequence ID" value="NZ_SJZB01000016.1"/>
</dbReference>
<dbReference type="InterPro" id="IPR005614">
    <property type="entry name" value="NrfD-like"/>
</dbReference>
<feature type="transmembrane region" description="Helical" evidence="7">
    <location>
        <begin position="212"/>
        <end position="232"/>
    </location>
</feature>
<feature type="non-terminal residue" evidence="8">
    <location>
        <position position="1"/>
    </location>
</feature>
<sequence length="340" mass="37296">IVAASGVLNVASIGSVFGKKMYKARAPLSGMLALAMLAGGLGVLVLDLGRPDRLIVAMTHYNFKSIFALNMIFYNGFFAIVGLYLITLMSRNLKQYSHTMGLIAFLWRLALTTATGSIFGFLVARAGYNSALYAPMFIIYSFAYGLAAFIVVQSVMYKWNNIEVDERILCRLKNLLAVFVAASLYFTAVLHLTNLYFAKQWDFERFILTDGGIYTLLFWGGQVFLGGILPLLMIFSPGAAKNPALIFFAALLVVIGGHAQMYVTIVGGQAFPLNLFPGYSQSSSFYDGVIHPYAPSLWELMLGLGGIAIAFLITTAAVRVLKFLPEDDFKDIDLESACKH</sequence>
<evidence type="ECO:0000256" key="3">
    <source>
        <dbReference type="ARBA" id="ARBA00022475"/>
    </source>
</evidence>
<protein>
    <submittedName>
        <fullName evidence="8">Molybdopterin oxidoreductase</fullName>
    </submittedName>
</protein>
<feature type="transmembrane region" description="Helical" evidence="7">
    <location>
        <begin position="100"/>
        <end position="124"/>
    </location>
</feature>
<comment type="caution">
    <text evidence="8">The sequence shown here is derived from an EMBL/GenBank/DDBJ whole genome shotgun (WGS) entry which is preliminary data.</text>
</comment>
<feature type="transmembrane region" description="Helical" evidence="7">
    <location>
        <begin position="244"/>
        <end position="265"/>
    </location>
</feature>
<dbReference type="EMBL" id="SJZB01000016">
    <property type="protein sequence ID" value="TCJ16604.1"/>
    <property type="molecule type" value="Genomic_DNA"/>
</dbReference>
<evidence type="ECO:0000256" key="5">
    <source>
        <dbReference type="ARBA" id="ARBA00022989"/>
    </source>
</evidence>
<dbReference type="PANTHER" id="PTHR34856">
    <property type="entry name" value="PROTEIN NRFD"/>
    <property type="match status" value="1"/>
</dbReference>
<evidence type="ECO:0000256" key="7">
    <source>
        <dbReference type="SAM" id="Phobius"/>
    </source>
</evidence>
<dbReference type="Proteomes" id="UP000295443">
    <property type="component" value="Unassembled WGS sequence"/>
</dbReference>
<keyword evidence="3" id="KW-1003">Cell membrane</keyword>
<keyword evidence="6 7" id="KW-0472">Membrane</keyword>
<dbReference type="GO" id="GO:0005886">
    <property type="term" value="C:plasma membrane"/>
    <property type="evidence" value="ECO:0007669"/>
    <property type="project" value="UniProtKB-SubCell"/>
</dbReference>
<organism evidence="8 9">
    <name type="scientific">Parasulfuritortus cantonensis</name>
    <dbReference type="NCBI Taxonomy" id="2528202"/>
    <lineage>
        <taxon>Bacteria</taxon>
        <taxon>Pseudomonadati</taxon>
        <taxon>Pseudomonadota</taxon>
        <taxon>Betaproteobacteria</taxon>
        <taxon>Nitrosomonadales</taxon>
        <taxon>Thiobacillaceae</taxon>
        <taxon>Parasulfuritortus</taxon>
    </lineage>
</organism>
<dbReference type="Pfam" id="PF03916">
    <property type="entry name" value="NrfD"/>
    <property type="match status" value="1"/>
</dbReference>
<feature type="transmembrane region" description="Helical" evidence="7">
    <location>
        <begin position="130"/>
        <end position="152"/>
    </location>
</feature>
<keyword evidence="4 7" id="KW-0812">Transmembrane</keyword>
<comment type="subcellular location">
    <subcellularLocation>
        <location evidence="1">Cell membrane</location>
        <topology evidence="1">Multi-pass membrane protein</topology>
    </subcellularLocation>
</comment>
<keyword evidence="5 7" id="KW-1133">Transmembrane helix</keyword>
<comment type="similarity">
    <text evidence="2">Belongs to the NrfD family.</text>
</comment>
<keyword evidence="9" id="KW-1185">Reference proteome</keyword>
<feature type="transmembrane region" description="Helical" evidence="7">
    <location>
        <begin position="300"/>
        <end position="321"/>
    </location>
</feature>
<dbReference type="PANTHER" id="PTHR34856:SF2">
    <property type="entry name" value="PROTEIN NRFD"/>
    <property type="match status" value="1"/>
</dbReference>